<dbReference type="InParanoid" id="B3SC52"/>
<dbReference type="AlphaFoldDB" id="B3SC52"/>
<dbReference type="Proteomes" id="UP000009022">
    <property type="component" value="Unassembled WGS sequence"/>
</dbReference>
<dbReference type="EMBL" id="DS985268">
    <property type="protein sequence ID" value="EDV19699.1"/>
    <property type="molecule type" value="Genomic_DNA"/>
</dbReference>
<evidence type="ECO:0008006" key="3">
    <source>
        <dbReference type="Google" id="ProtNLM"/>
    </source>
</evidence>
<dbReference type="GeneID" id="6759050"/>
<evidence type="ECO:0000313" key="1">
    <source>
        <dbReference type="EMBL" id="EDV19699.1"/>
    </source>
</evidence>
<keyword evidence="2" id="KW-1185">Reference proteome</keyword>
<proteinExistence type="predicted"/>
<dbReference type="CTD" id="6759050"/>
<accession>B3SC52</accession>
<dbReference type="RefSeq" id="XP_002117856.1">
    <property type="nucleotide sequence ID" value="XM_002117820.1"/>
</dbReference>
<name>B3SC52_TRIAD</name>
<evidence type="ECO:0000313" key="2">
    <source>
        <dbReference type="Proteomes" id="UP000009022"/>
    </source>
</evidence>
<gene>
    <name evidence="1" type="ORF">TRIADDRAFT_33141</name>
</gene>
<protein>
    <recommendedName>
        <fullName evidence="3">Transposase Tc1-like domain-containing protein</fullName>
    </recommendedName>
</protein>
<feature type="non-terminal residue" evidence="1">
    <location>
        <position position="1"/>
    </location>
</feature>
<dbReference type="KEGG" id="tad:TRIADDRAFT_33141"/>
<reference evidence="1 2" key="1">
    <citation type="journal article" date="2008" name="Nature">
        <title>The Trichoplax genome and the nature of placozoans.</title>
        <authorList>
            <person name="Srivastava M."/>
            <person name="Begovic E."/>
            <person name="Chapman J."/>
            <person name="Putnam N.H."/>
            <person name="Hellsten U."/>
            <person name="Kawashima T."/>
            <person name="Kuo A."/>
            <person name="Mitros T."/>
            <person name="Salamov A."/>
            <person name="Carpenter M.L."/>
            <person name="Signorovitch A.Y."/>
            <person name="Moreno M.A."/>
            <person name="Kamm K."/>
            <person name="Grimwood J."/>
            <person name="Schmutz J."/>
            <person name="Shapiro H."/>
            <person name="Grigoriev I.V."/>
            <person name="Buss L.W."/>
            <person name="Schierwater B."/>
            <person name="Dellaporta S.L."/>
            <person name="Rokhsar D.S."/>
        </authorList>
    </citation>
    <scope>NUCLEOTIDE SEQUENCE [LARGE SCALE GENOMIC DNA]</scope>
    <source>
        <strain evidence="1 2">Grell-BS-1999</strain>
    </source>
</reference>
<sequence>SVGGPKSTTLKEDDLIIIQPNVDRFKTAPQISVALREEYGLNVSVTTNSRRLRKVGLYGRRP</sequence>
<organism evidence="1 2">
    <name type="scientific">Trichoplax adhaerens</name>
    <name type="common">Trichoplax reptans</name>
    <dbReference type="NCBI Taxonomy" id="10228"/>
    <lineage>
        <taxon>Eukaryota</taxon>
        <taxon>Metazoa</taxon>
        <taxon>Placozoa</taxon>
        <taxon>Uniplacotomia</taxon>
        <taxon>Trichoplacea</taxon>
        <taxon>Trichoplacidae</taxon>
        <taxon>Trichoplax</taxon>
    </lineage>
</organism>
<dbReference type="OrthoDB" id="10006939at2759"/>
<dbReference type="HOGENOM" id="CLU_2910862_0_0_1"/>